<proteinExistence type="predicted"/>
<dbReference type="SUPFAM" id="SSF49899">
    <property type="entry name" value="Concanavalin A-like lectins/glucanases"/>
    <property type="match status" value="1"/>
</dbReference>
<evidence type="ECO:0000259" key="1">
    <source>
        <dbReference type="Pfam" id="PF20254"/>
    </source>
</evidence>
<evidence type="ECO:0000259" key="2">
    <source>
        <dbReference type="Pfam" id="PF26354"/>
    </source>
</evidence>
<evidence type="ECO:0000313" key="3">
    <source>
        <dbReference type="EMBL" id="MBP5858383.1"/>
    </source>
</evidence>
<dbReference type="Gene3D" id="2.60.120.200">
    <property type="match status" value="1"/>
</dbReference>
<dbReference type="RefSeq" id="WP_210682964.1">
    <property type="nucleotide sequence ID" value="NZ_JAGMWN010000007.1"/>
</dbReference>
<feature type="domain" description="N,N-dimethylformamidase alpha subunit" evidence="2">
    <location>
        <begin position="11"/>
        <end position="96"/>
    </location>
</feature>
<gene>
    <name evidence="3" type="ORF">KAJ83_15280</name>
</gene>
<dbReference type="Pfam" id="PF26354">
    <property type="entry name" value="DMF_alpha"/>
    <property type="match status" value="1"/>
</dbReference>
<dbReference type="Pfam" id="PF20254">
    <property type="entry name" value="DMFA2_C"/>
    <property type="match status" value="1"/>
</dbReference>
<comment type="caution">
    <text evidence="3">The sequence shown here is derived from an EMBL/GenBank/DDBJ whole genome shotgun (WGS) entry which is preliminary data.</text>
</comment>
<dbReference type="EMBL" id="JAGMWN010000007">
    <property type="protein sequence ID" value="MBP5858383.1"/>
    <property type="molecule type" value="Genomic_DNA"/>
</dbReference>
<reference evidence="3" key="1">
    <citation type="submission" date="2021-04" db="EMBL/GenBank/DDBJ databases">
        <authorList>
            <person name="Zhang D.-C."/>
        </authorList>
    </citation>
    <scope>NUCLEOTIDE SEQUENCE</scope>
    <source>
        <strain evidence="3">CGMCC 1.15697</strain>
    </source>
</reference>
<dbReference type="Proteomes" id="UP000672602">
    <property type="component" value="Unassembled WGS sequence"/>
</dbReference>
<sequence length="842" mass="93479">MDRIDPSRLDLAREFRDAPFGPHGQELQKLLKLLRWETFDDRIVAIQPQRNGPWQLARNTGRKGSPLEVFEAGGEGEGFATLGEAQWAIFRARWERHTGQPLCLDGEAPLPTAGTLRRDLTSHPVLGYSDTFSVETGRSIAFMVSAEGPYDLSFEKLICGDAANIGLKTVSMTSDIDGRYPGRRQEIACGSYVSFPEDPVFGSASFTISAYIWPTTPMLDRMQVIMGGGGRSLILDGTGRLSLQIGSESLSLDTPLLERHWYLVAAGYDAETGEAWVVQRPLTRYAARGDTADRAVGRLTASSPVGRDFRIAAGFDARGEACAFYNGKIDSPRLLARSLSEEERDGVLRDARLPSDERDLVAAWDFSREMSSPRIVDAGPRGLHGETVNLPTRAMKGWNWDGGDYNWTHRPDQYGAIHFHDDDLYDCGWETDFELTVPKDWPSGLYCARLSCDGVEERIPFVVRPPSGTATAPLALILPSASYWAYSNTHHHLEWTEGENIRAVFTTVDSTTLYLHEHPELGCSLYDHHSDGSGVCYSSRLRPILNMRPGERLWQLPADTHIIDWLEARGIAYDVVTEDDLEREGEALLRPYRCVMTGSHPEYPSKRMLDAFEAYQAGGGRFVYLGGNGFYWRTSYHPELPGVIEMRRAEDGIRTWAAEGGEYYHSFTGELGGMWRRMGRAPQSVAGTGMSAQGFDFSTHFDRMPDSRDPRVAFAFEGIGEDERIGDFGLIGGGAAGWEVDRADAALGTPPHALVVARATDFSAAYHWMKEELTHTHSAITGETCPMVRCDMVFYETPNGGAVFATSSIAWAGALSHANYENNVSRLTENVLRRFTDPTPFE</sequence>
<dbReference type="AlphaFoldDB" id="A0A8J7SKC6"/>
<keyword evidence="4" id="KW-1185">Reference proteome</keyword>
<accession>A0A8J7SKC6</accession>
<dbReference type="Pfam" id="PF13385">
    <property type="entry name" value="Laminin_G_3"/>
    <property type="match status" value="1"/>
</dbReference>
<name>A0A8J7SKC6_9PROT</name>
<feature type="domain" description="N,N-dimethylformamidase beta subunit-like C-terminal" evidence="1">
    <location>
        <begin position="392"/>
        <end position="820"/>
    </location>
</feature>
<dbReference type="InterPro" id="IPR046540">
    <property type="entry name" value="DMFA2_C"/>
</dbReference>
<organism evidence="3 4">
    <name type="scientific">Marivibrio halodurans</name>
    <dbReference type="NCBI Taxonomy" id="2039722"/>
    <lineage>
        <taxon>Bacteria</taxon>
        <taxon>Pseudomonadati</taxon>
        <taxon>Pseudomonadota</taxon>
        <taxon>Alphaproteobacteria</taxon>
        <taxon>Rhodospirillales</taxon>
        <taxon>Rhodospirillaceae</taxon>
        <taxon>Marivibrio</taxon>
    </lineage>
</organism>
<dbReference type="InterPro" id="IPR058713">
    <property type="entry name" value="DMF_alpha_dom"/>
</dbReference>
<protein>
    <submittedName>
        <fullName evidence="3">LamG domain-containing protein</fullName>
    </submittedName>
</protein>
<evidence type="ECO:0000313" key="4">
    <source>
        <dbReference type="Proteomes" id="UP000672602"/>
    </source>
</evidence>
<dbReference type="InterPro" id="IPR013320">
    <property type="entry name" value="ConA-like_dom_sf"/>
</dbReference>